<proteinExistence type="predicted"/>
<sequence length="108" mass="12321">MRPSPLPRPLTPAGITARRPGFDRRLQGLQDYLPRSYNDTMLSFRKDEILYTDGKPTIIQTPLGPYKGVMAQNCNGHIGLVDPERTYPVWDGFFGFFSSAHPYLKYLD</sequence>
<protein>
    <submittedName>
        <fullName evidence="1">Uncharacterized protein</fullName>
    </submittedName>
</protein>
<organism evidence="1 2">
    <name type="scientific">Rickenella mellea</name>
    <dbReference type="NCBI Taxonomy" id="50990"/>
    <lineage>
        <taxon>Eukaryota</taxon>
        <taxon>Fungi</taxon>
        <taxon>Dikarya</taxon>
        <taxon>Basidiomycota</taxon>
        <taxon>Agaricomycotina</taxon>
        <taxon>Agaricomycetes</taxon>
        <taxon>Hymenochaetales</taxon>
        <taxon>Rickenellaceae</taxon>
        <taxon>Rickenella</taxon>
    </lineage>
</organism>
<reference evidence="1 2" key="1">
    <citation type="submission" date="2018-06" db="EMBL/GenBank/DDBJ databases">
        <title>A transcriptomic atlas of mushroom development highlights an independent origin of complex multicellularity.</title>
        <authorList>
            <consortium name="DOE Joint Genome Institute"/>
            <person name="Krizsan K."/>
            <person name="Almasi E."/>
            <person name="Merenyi Z."/>
            <person name="Sahu N."/>
            <person name="Viragh M."/>
            <person name="Koszo T."/>
            <person name="Mondo S."/>
            <person name="Kiss B."/>
            <person name="Balint B."/>
            <person name="Kues U."/>
            <person name="Barry K."/>
            <person name="Hegedus J.C."/>
            <person name="Henrissat B."/>
            <person name="Johnson J."/>
            <person name="Lipzen A."/>
            <person name="Ohm R."/>
            <person name="Nagy I."/>
            <person name="Pangilinan J."/>
            <person name="Yan J."/>
            <person name="Xiong Y."/>
            <person name="Grigoriev I.V."/>
            <person name="Hibbett D.S."/>
            <person name="Nagy L.G."/>
        </authorList>
    </citation>
    <scope>NUCLEOTIDE SEQUENCE [LARGE SCALE GENOMIC DNA]</scope>
    <source>
        <strain evidence="1 2">SZMC22713</strain>
    </source>
</reference>
<dbReference type="Proteomes" id="UP000294933">
    <property type="component" value="Unassembled WGS sequence"/>
</dbReference>
<accession>A0A4Y7PF85</accession>
<keyword evidence="2" id="KW-1185">Reference proteome</keyword>
<name>A0A4Y7PF85_9AGAM</name>
<dbReference type="VEuPathDB" id="FungiDB:BD410DRAFT_797699"/>
<dbReference type="EMBL" id="ML170952">
    <property type="protein sequence ID" value="TDL13139.1"/>
    <property type="molecule type" value="Genomic_DNA"/>
</dbReference>
<gene>
    <name evidence="1" type="ORF">BD410DRAFT_797699</name>
</gene>
<evidence type="ECO:0000313" key="2">
    <source>
        <dbReference type="Proteomes" id="UP000294933"/>
    </source>
</evidence>
<dbReference type="AlphaFoldDB" id="A0A4Y7PF85"/>
<evidence type="ECO:0000313" key="1">
    <source>
        <dbReference type="EMBL" id="TDL13139.1"/>
    </source>
</evidence>